<reference evidence="1 2" key="1">
    <citation type="submission" date="2020-10" db="EMBL/GenBank/DDBJ databases">
        <title>Connecting structure to function with the recovery of over 1000 high-quality activated sludge metagenome-assembled genomes encoding full-length rRNA genes using long-read sequencing.</title>
        <authorList>
            <person name="Singleton C.M."/>
            <person name="Petriglieri F."/>
            <person name="Kristensen J.M."/>
            <person name="Kirkegaard R.H."/>
            <person name="Michaelsen T.Y."/>
            <person name="Andersen M.H."/>
            <person name="Karst S.M."/>
            <person name="Dueholm M.S."/>
            <person name="Nielsen P.H."/>
            <person name="Albertsen M."/>
        </authorList>
    </citation>
    <scope>NUCLEOTIDE SEQUENCE [LARGE SCALE GENOMIC DNA]</scope>
    <source>
        <strain evidence="1">Fred_18-Q3-R57-64_BAT3C.720</strain>
    </source>
</reference>
<accession>A0A935TBN4</accession>
<dbReference type="Pfam" id="PF10387">
    <property type="entry name" value="DUF2442"/>
    <property type="match status" value="1"/>
</dbReference>
<evidence type="ECO:0000313" key="2">
    <source>
        <dbReference type="Proteomes" id="UP000706151"/>
    </source>
</evidence>
<comment type="caution">
    <text evidence="1">The sequence shown here is derived from an EMBL/GenBank/DDBJ whole genome shotgun (WGS) entry which is preliminary data.</text>
</comment>
<name>A0A935TBN4_9PROT</name>
<dbReference type="Proteomes" id="UP000706151">
    <property type="component" value="Unassembled WGS sequence"/>
</dbReference>
<sequence length="70" mass="7401">MLSLIVDGKSIQRELKKLSPLLAAATEADQKGFEVSPSGYGIHWPLLDEDISIDGLLGIVHGPSASKKSA</sequence>
<dbReference type="Gene3D" id="3.30.2020.40">
    <property type="entry name" value="Uncharacterised protein PF10387, DUF2442"/>
    <property type="match status" value="1"/>
</dbReference>
<evidence type="ECO:0000313" key="1">
    <source>
        <dbReference type="EMBL" id="MBK7954422.1"/>
    </source>
</evidence>
<dbReference type="InterPro" id="IPR018841">
    <property type="entry name" value="DUF2442"/>
</dbReference>
<protein>
    <submittedName>
        <fullName evidence="1">DUF2442 domain-containing protein</fullName>
    </submittedName>
</protein>
<gene>
    <name evidence="1" type="ORF">IPK02_10920</name>
</gene>
<organism evidence="1 2">
    <name type="scientific">Candidatus Accumulibacter affinis</name>
    <dbReference type="NCBI Taxonomy" id="2954384"/>
    <lineage>
        <taxon>Bacteria</taxon>
        <taxon>Pseudomonadati</taxon>
        <taxon>Pseudomonadota</taxon>
        <taxon>Betaproteobacteria</taxon>
        <taxon>Candidatus Accumulibacter</taxon>
    </lineage>
</organism>
<proteinExistence type="predicted"/>
<dbReference type="EMBL" id="JADJOT010000009">
    <property type="protein sequence ID" value="MBK7954422.1"/>
    <property type="molecule type" value="Genomic_DNA"/>
</dbReference>
<dbReference type="AlphaFoldDB" id="A0A935TBN4"/>